<dbReference type="OrthoDB" id="9788822at2"/>
<evidence type="ECO:0000256" key="3">
    <source>
        <dbReference type="ARBA" id="ARBA00022801"/>
    </source>
</evidence>
<evidence type="ECO:0000313" key="6">
    <source>
        <dbReference type="EMBL" id="VEI03204.1"/>
    </source>
</evidence>
<feature type="binding site" evidence="5">
    <location>
        <position position="261"/>
    </location>
    <ligand>
        <name>substrate</name>
    </ligand>
</feature>
<evidence type="ECO:0000313" key="7">
    <source>
        <dbReference type="Proteomes" id="UP000277858"/>
    </source>
</evidence>
<dbReference type="GO" id="GO:0006537">
    <property type="term" value="P:glutamate biosynthetic process"/>
    <property type="evidence" value="ECO:0007669"/>
    <property type="project" value="TreeGrafter"/>
</dbReference>
<proteinExistence type="inferred from homology"/>
<dbReference type="Proteomes" id="UP000277858">
    <property type="component" value="Chromosome"/>
</dbReference>
<comment type="catalytic activity">
    <reaction evidence="4 5">
        <text>L-glutamine + H2O = L-glutamate + NH4(+)</text>
        <dbReference type="Rhea" id="RHEA:15889"/>
        <dbReference type="ChEBI" id="CHEBI:15377"/>
        <dbReference type="ChEBI" id="CHEBI:28938"/>
        <dbReference type="ChEBI" id="CHEBI:29985"/>
        <dbReference type="ChEBI" id="CHEBI:58359"/>
        <dbReference type="EC" id="3.5.1.2"/>
    </reaction>
</comment>
<sequence>MRTPLSKGSTPYVSTGSLPADARIEDLLRRAHDELAGVGEGELSTVYPALAGADRSHFGLALADVGGSTFEAGDSQVPFLIMSVSKPFVLALVCEAIGAQAIDDLVGMNATGLPFNSMEPVDRAPRGRTNPMVNSGAIATTSMVPGDGFEKRWEFVRDGLCRFAGRDLRLDADTVEAVRATNLRNRSLALLLKTKGALWGDPQQAVELYTDQCCLEVTALDLAVMGATLADGGVNPLTGEQVVGAEATRVALVAMGVAGLYETSGEWMLQVGVPGKSGIGGGITASSPGKGGFGAFSPLLDAQGNSVRAGLAARLLSRELGLDILRSAPAKR</sequence>
<dbReference type="AlphaFoldDB" id="A0A448NZ19"/>
<keyword evidence="5" id="KW-0007">Acetylation</keyword>
<evidence type="ECO:0000256" key="5">
    <source>
        <dbReference type="HAMAP-Rule" id="MF_00313"/>
    </source>
</evidence>
<dbReference type="Gene3D" id="3.40.710.10">
    <property type="entry name" value="DD-peptidase/beta-lactamase superfamily"/>
    <property type="match status" value="1"/>
</dbReference>
<dbReference type="EMBL" id="LR134473">
    <property type="protein sequence ID" value="VEI03204.1"/>
    <property type="molecule type" value="Genomic_DNA"/>
</dbReference>
<dbReference type="RefSeq" id="WP_028703636.1">
    <property type="nucleotide sequence ID" value="NZ_LR134473.1"/>
</dbReference>
<feature type="binding site" evidence="5">
    <location>
        <position position="209"/>
    </location>
    <ligand>
        <name>substrate</name>
    </ligand>
</feature>
<evidence type="ECO:0000256" key="2">
    <source>
        <dbReference type="ARBA" id="ARBA00012918"/>
    </source>
</evidence>
<dbReference type="InterPro" id="IPR015868">
    <property type="entry name" value="Glutaminase"/>
</dbReference>
<dbReference type="EC" id="3.5.1.2" evidence="2 5"/>
<feature type="binding site" evidence="5">
    <location>
        <position position="134"/>
    </location>
    <ligand>
        <name>substrate</name>
    </ligand>
</feature>
<dbReference type="PANTHER" id="PTHR12544:SF48">
    <property type="entry name" value="GLUTAMINASE 1"/>
    <property type="match status" value="1"/>
</dbReference>
<dbReference type="InterPro" id="IPR012338">
    <property type="entry name" value="Beta-lactam/transpept-like"/>
</dbReference>
<evidence type="ECO:0000256" key="1">
    <source>
        <dbReference type="ARBA" id="ARBA00011076"/>
    </source>
</evidence>
<dbReference type="STRING" id="1122997.GCA_000425285_02286"/>
<feature type="binding site" evidence="5">
    <location>
        <position position="83"/>
    </location>
    <ligand>
        <name>substrate</name>
    </ligand>
</feature>
<gene>
    <name evidence="6" type="primary">glsA1_1</name>
    <name evidence="5" type="synonym">glsA</name>
    <name evidence="6" type="ORF">NCTC13652_01403</name>
</gene>
<keyword evidence="7" id="KW-1185">Reference proteome</keyword>
<name>A0A448NZ19_9ACTN</name>
<protein>
    <recommendedName>
        <fullName evidence="2 5">Glutaminase</fullName>
        <ecNumber evidence="2 5">3.5.1.2</ecNumber>
    </recommendedName>
</protein>
<dbReference type="HAMAP" id="MF_00313">
    <property type="entry name" value="Glutaminase"/>
    <property type="match status" value="1"/>
</dbReference>
<dbReference type="PANTHER" id="PTHR12544">
    <property type="entry name" value="GLUTAMINASE"/>
    <property type="match status" value="1"/>
</dbReference>
<comment type="caution">
    <text evidence="5">Lacks conserved residue(s) required for the propagation of feature annotation.</text>
</comment>
<keyword evidence="3 5" id="KW-0378">Hydrolase</keyword>
<reference evidence="6 7" key="1">
    <citation type="submission" date="2018-12" db="EMBL/GenBank/DDBJ databases">
        <authorList>
            <consortium name="Pathogen Informatics"/>
        </authorList>
    </citation>
    <scope>NUCLEOTIDE SEQUENCE [LARGE SCALE GENOMIC DNA]</scope>
    <source>
        <strain evidence="6 7">NCTC13652</strain>
    </source>
</reference>
<dbReference type="Pfam" id="PF04960">
    <property type="entry name" value="Glutaminase"/>
    <property type="match status" value="1"/>
</dbReference>
<organism evidence="6 7">
    <name type="scientific">Acidipropionibacterium jensenii</name>
    <dbReference type="NCBI Taxonomy" id="1749"/>
    <lineage>
        <taxon>Bacteria</taxon>
        <taxon>Bacillati</taxon>
        <taxon>Actinomycetota</taxon>
        <taxon>Actinomycetes</taxon>
        <taxon>Propionibacteriales</taxon>
        <taxon>Propionibacteriaceae</taxon>
        <taxon>Acidipropionibacterium</taxon>
    </lineage>
</organism>
<dbReference type="SUPFAM" id="SSF56601">
    <property type="entry name" value="beta-lactamase/transpeptidase-like"/>
    <property type="match status" value="1"/>
</dbReference>
<dbReference type="GO" id="GO:0006543">
    <property type="term" value="P:L-glutamine catabolic process"/>
    <property type="evidence" value="ECO:0007669"/>
    <property type="project" value="TreeGrafter"/>
</dbReference>
<accession>A0A448NZ19</accession>
<comment type="similarity">
    <text evidence="1 5">Belongs to the glutaminase family.</text>
</comment>
<dbReference type="GO" id="GO:0004359">
    <property type="term" value="F:glutaminase activity"/>
    <property type="evidence" value="ECO:0007669"/>
    <property type="project" value="UniProtKB-UniRule"/>
</dbReference>
<feature type="binding site" evidence="5">
    <location>
        <position position="185"/>
    </location>
    <ligand>
        <name>substrate</name>
    </ligand>
</feature>
<dbReference type="NCBIfam" id="TIGR03814">
    <property type="entry name" value="Gln_ase"/>
    <property type="match status" value="1"/>
</dbReference>
<comment type="subunit">
    <text evidence="5">Homotetramer.</text>
</comment>
<evidence type="ECO:0000256" key="4">
    <source>
        <dbReference type="ARBA" id="ARBA00049534"/>
    </source>
</evidence>